<dbReference type="Proteomes" id="UP000233332">
    <property type="component" value="Unassembled WGS sequence"/>
</dbReference>
<dbReference type="InterPro" id="IPR052168">
    <property type="entry name" value="Cytochrome_b561_oxidase"/>
</dbReference>
<keyword evidence="10" id="KW-0408">Iron</keyword>
<evidence type="ECO:0000259" key="15">
    <source>
        <dbReference type="Pfam" id="PF01292"/>
    </source>
</evidence>
<evidence type="ECO:0000256" key="11">
    <source>
        <dbReference type="ARBA" id="ARBA00023136"/>
    </source>
</evidence>
<evidence type="ECO:0000256" key="10">
    <source>
        <dbReference type="ARBA" id="ARBA00023004"/>
    </source>
</evidence>
<evidence type="ECO:0000313" key="17">
    <source>
        <dbReference type="Proteomes" id="UP000233332"/>
    </source>
</evidence>
<sequence>MAIKSHKNGFGFATKSLHWVMALLILSAFTIGWYMDFLPLGMAKLEWMSRHKSLGVTILTLTILRIVWRLCEPTPEALSPHKLERGAAKLGHLGLYGVMIAMPLSGWMMSSAANFPVSVFGLFTLPNLVDPDKELFETLRTVHWALSWTIVVLVGTHIAAALKHHFIDRDATLRRMLPGSGSDASSRPSAHKQKESSL</sequence>
<dbReference type="EMBL" id="NXGX01000009">
    <property type="protein sequence ID" value="PKR56753.1"/>
    <property type="molecule type" value="Genomic_DNA"/>
</dbReference>
<evidence type="ECO:0000256" key="1">
    <source>
        <dbReference type="ARBA" id="ARBA00001970"/>
    </source>
</evidence>
<dbReference type="InterPro" id="IPR011577">
    <property type="entry name" value="Cyt_b561_bac/Ni-Hgenase"/>
</dbReference>
<feature type="transmembrane region" description="Helical" evidence="14">
    <location>
        <begin position="92"/>
        <end position="125"/>
    </location>
</feature>
<evidence type="ECO:0000256" key="4">
    <source>
        <dbReference type="ARBA" id="ARBA00022475"/>
    </source>
</evidence>
<comment type="caution">
    <text evidence="16">The sequence shown here is derived from an EMBL/GenBank/DDBJ whole genome shotgun (WGS) entry which is preliminary data.</text>
</comment>
<protein>
    <submittedName>
        <fullName evidence="16">Cytochrome B</fullName>
    </submittedName>
</protein>
<comment type="subcellular location">
    <subcellularLocation>
        <location evidence="2">Cell membrane</location>
        <topology evidence="2">Multi-pass membrane protein</topology>
    </subcellularLocation>
</comment>
<dbReference type="GO" id="GO:0046872">
    <property type="term" value="F:metal ion binding"/>
    <property type="evidence" value="ECO:0007669"/>
    <property type="project" value="UniProtKB-KW"/>
</dbReference>
<dbReference type="GO" id="GO:0009055">
    <property type="term" value="F:electron transfer activity"/>
    <property type="evidence" value="ECO:0007669"/>
    <property type="project" value="InterPro"/>
</dbReference>
<comment type="similarity">
    <text evidence="12">Belongs to the cytochrome b561 family.</text>
</comment>
<keyword evidence="4" id="KW-1003">Cell membrane</keyword>
<keyword evidence="11 14" id="KW-0472">Membrane</keyword>
<dbReference type="Pfam" id="PF01292">
    <property type="entry name" value="Ni_hydr_CYTB"/>
    <property type="match status" value="1"/>
</dbReference>
<dbReference type="RefSeq" id="WP_101304572.1">
    <property type="nucleotide sequence ID" value="NZ_NXGX01000009.1"/>
</dbReference>
<evidence type="ECO:0000256" key="5">
    <source>
        <dbReference type="ARBA" id="ARBA00022617"/>
    </source>
</evidence>
<keyword evidence="7" id="KW-0479">Metal-binding</keyword>
<name>A0A2N3L1R2_9PROT</name>
<feature type="transmembrane region" description="Helical" evidence="14">
    <location>
        <begin position="12"/>
        <end position="34"/>
    </location>
</feature>
<keyword evidence="5" id="KW-0349">Heme</keyword>
<gene>
    <name evidence="16" type="ORF">COO92_19060</name>
</gene>
<accession>A0A2N3L1R2</accession>
<dbReference type="GO" id="GO:0022904">
    <property type="term" value="P:respiratory electron transport chain"/>
    <property type="evidence" value="ECO:0007669"/>
    <property type="project" value="InterPro"/>
</dbReference>
<comment type="cofactor">
    <cofactor evidence="1">
        <name>heme b</name>
        <dbReference type="ChEBI" id="CHEBI:60344"/>
    </cofactor>
</comment>
<proteinExistence type="inferred from homology"/>
<feature type="region of interest" description="Disordered" evidence="13">
    <location>
        <begin position="178"/>
        <end position="198"/>
    </location>
</feature>
<dbReference type="InterPro" id="IPR016174">
    <property type="entry name" value="Di-haem_cyt_TM"/>
</dbReference>
<evidence type="ECO:0000313" key="16">
    <source>
        <dbReference type="EMBL" id="PKR56753.1"/>
    </source>
</evidence>
<reference evidence="16 17" key="1">
    <citation type="submission" date="2017-09" db="EMBL/GenBank/DDBJ databases">
        <title>Biodiversity and function of Thalassospira species in the particle-attached aromatic-hydrocarbon-degrading consortia from the surface seawater of the China South Sea.</title>
        <authorList>
            <person name="Dong C."/>
            <person name="Lai Q."/>
            <person name="Shao Z."/>
        </authorList>
    </citation>
    <scope>NUCLEOTIDE SEQUENCE [LARGE SCALE GENOMIC DNA]</scope>
    <source>
        <strain evidence="16 17">139Z-12</strain>
    </source>
</reference>
<keyword evidence="9 14" id="KW-1133">Transmembrane helix</keyword>
<keyword evidence="17" id="KW-1185">Reference proteome</keyword>
<keyword evidence="6 14" id="KW-0812">Transmembrane</keyword>
<keyword evidence="8" id="KW-0249">Electron transport</keyword>
<keyword evidence="3" id="KW-0813">Transport</keyword>
<evidence type="ECO:0000256" key="6">
    <source>
        <dbReference type="ARBA" id="ARBA00022692"/>
    </source>
</evidence>
<feature type="domain" description="Cytochrome b561 bacterial/Ni-hydrogenase" evidence="15">
    <location>
        <begin position="11"/>
        <end position="179"/>
    </location>
</feature>
<dbReference type="PANTHER" id="PTHR30529">
    <property type="entry name" value="CYTOCHROME B561"/>
    <property type="match status" value="1"/>
</dbReference>
<evidence type="ECO:0000256" key="13">
    <source>
        <dbReference type="SAM" id="MobiDB-lite"/>
    </source>
</evidence>
<evidence type="ECO:0000256" key="3">
    <source>
        <dbReference type="ARBA" id="ARBA00022448"/>
    </source>
</evidence>
<dbReference type="GO" id="GO:0005886">
    <property type="term" value="C:plasma membrane"/>
    <property type="evidence" value="ECO:0007669"/>
    <property type="project" value="UniProtKB-SubCell"/>
</dbReference>
<evidence type="ECO:0000256" key="9">
    <source>
        <dbReference type="ARBA" id="ARBA00022989"/>
    </source>
</evidence>
<dbReference type="SUPFAM" id="SSF81342">
    <property type="entry name" value="Transmembrane di-heme cytochromes"/>
    <property type="match status" value="1"/>
</dbReference>
<feature type="transmembrane region" description="Helical" evidence="14">
    <location>
        <begin position="145"/>
        <end position="166"/>
    </location>
</feature>
<evidence type="ECO:0000256" key="2">
    <source>
        <dbReference type="ARBA" id="ARBA00004651"/>
    </source>
</evidence>
<dbReference type="GO" id="GO:0020037">
    <property type="term" value="F:heme binding"/>
    <property type="evidence" value="ECO:0007669"/>
    <property type="project" value="TreeGrafter"/>
</dbReference>
<evidence type="ECO:0000256" key="12">
    <source>
        <dbReference type="ARBA" id="ARBA00037975"/>
    </source>
</evidence>
<dbReference type="PANTHER" id="PTHR30529:SF1">
    <property type="entry name" value="CYTOCHROME B561 HOMOLOG 2"/>
    <property type="match status" value="1"/>
</dbReference>
<evidence type="ECO:0000256" key="14">
    <source>
        <dbReference type="SAM" id="Phobius"/>
    </source>
</evidence>
<dbReference type="Gene3D" id="1.20.950.20">
    <property type="entry name" value="Transmembrane di-heme cytochromes, Chain C"/>
    <property type="match status" value="1"/>
</dbReference>
<dbReference type="AlphaFoldDB" id="A0A2N3L1R2"/>
<organism evidence="16 17">
    <name type="scientific">Thalassospira lohafexi</name>
    <dbReference type="NCBI Taxonomy" id="744227"/>
    <lineage>
        <taxon>Bacteria</taxon>
        <taxon>Pseudomonadati</taxon>
        <taxon>Pseudomonadota</taxon>
        <taxon>Alphaproteobacteria</taxon>
        <taxon>Rhodospirillales</taxon>
        <taxon>Thalassospiraceae</taxon>
        <taxon>Thalassospira</taxon>
    </lineage>
</organism>
<evidence type="ECO:0000256" key="7">
    <source>
        <dbReference type="ARBA" id="ARBA00022723"/>
    </source>
</evidence>
<evidence type="ECO:0000256" key="8">
    <source>
        <dbReference type="ARBA" id="ARBA00022982"/>
    </source>
</evidence>